<feature type="chain" id="PRO_5045426102" description="Alginate lyase domain-containing protein" evidence="1">
    <location>
        <begin position="19"/>
        <end position="400"/>
    </location>
</feature>
<sequence>MPWLNLITLALIALPTLALPCCKSTLSAGFKHPGIYHDCDSLNRIQDNYQSGKAPYVKALDDAISRLPALQGDGTWDMDGPFETVAWAGDDGHNIPLMNDGKSAYALTLGWYATGNSTWLSRAKNVILSWGSTLKDLNDHIQGGEGLAYMTAAAEILRASEGSNWTNSDTNTYTQMIDRITGLWNETRGLVRPDLFLNQGAYGNSGAMAVAVFAGLQDIFDDMIYHATVGANPDSSIDYAIPLEISGKREYYGQVTEMGRDQGHPMGGLRALGFMGITSRIQGSTDFYTQNSSRLQAGWEYWCKYNSGEEVAYEPRAIRPNTSDEVWTAPNGKDRGRNFATYGTQPLEAIGVAFHEYYRRGTIKDMPYYDAYMKWQGVGWDAFEWGDDCTLGHLGFLEEA</sequence>
<dbReference type="EMBL" id="CABFNS010000701">
    <property type="protein sequence ID" value="VUC23279.1"/>
    <property type="molecule type" value="Genomic_DNA"/>
</dbReference>
<proteinExistence type="predicted"/>
<evidence type="ECO:0008006" key="4">
    <source>
        <dbReference type="Google" id="ProtNLM"/>
    </source>
</evidence>
<reference evidence="2 3" key="1">
    <citation type="submission" date="2019-06" db="EMBL/GenBank/DDBJ databases">
        <authorList>
            <person name="Broberg M."/>
        </authorList>
    </citation>
    <scope>NUCLEOTIDE SEQUENCE [LARGE SCALE GENOMIC DNA]</scope>
</reference>
<protein>
    <recommendedName>
        <fullName evidence="4">Alginate lyase domain-containing protein</fullName>
    </recommendedName>
</protein>
<dbReference type="Proteomes" id="UP000766486">
    <property type="component" value="Unassembled WGS sequence"/>
</dbReference>
<dbReference type="SUPFAM" id="SSF48230">
    <property type="entry name" value="Chondroitin AC/alginate lyase"/>
    <property type="match status" value="1"/>
</dbReference>
<evidence type="ECO:0000256" key="1">
    <source>
        <dbReference type="SAM" id="SignalP"/>
    </source>
</evidence>
<comment type="caution">
    <text evidence="2">The sequence shown here is derived from an EMBL/GenBank/DDBJ whole genome shotgun (WGS) entry which is preliminary data.</text>
</comment>
<evidence type="ECO:0000313" key="3">
    <source>
        <dbReference type="Proteomes" id="UP000766486"/>
    </source>
</evidence>
<evidence type="ECO:0000313" key="2">
    <source>
        <dbReference type="EMBL" id="VUC23279.1"/>
    </source>
</evidence>
<keyword evidence="3" id="KW-1185">Reference proteome</keyword>
<accession>A0ABY6TX51</accession>
<name>A0ABY6TX51_BIOOC</name>
<feature type="signal peptide" evidence="1">
    <location>
        <begin position="1"/>
        <end position="18"/>
    </location>
</feature>
<dbReference type="InterPro" id="IPR008929">
    <property type="entry name" value="Chondroitin_lyas"/>
</dbReference>
<organism evidence="2 3">
    <name type="scientific">Bionectria ochroleuca</name>
    <name type="common">Gliocladium roseum</name>
    <dbReference type="NCBI Taxonomy" id="29856"/>
    <lineage>
        <taxon>Eukaryota</taxon>
        <taxon>Fungi</taxon>
        <taxon>Dikarya</taxon>
        <taxon>Ascomycota</taxon>
        <taxon>Pezizomycotina</taxon>
        <taxon>Sordariomycetes</taxon>
        <taxon>Hypocreomycetidae</taxon>
        <taxon>Hypocreales</taxon>
        <taxon>Bionectriaceae</taxon>
        <taxon>Clonostachys</taxon>
    </lineage>
</organism>
<keyword evidence="1" id="KW-0732">Signal</keyword>
<gene>
    <name evidence="2" type="ORF">CLO192961_LOCUS110521</name>
</gene>